<reference evidence="2" key="2">
    <citation type="submission" date="2018-05" db="EMBL/GenBank/DDBJ databases">
        <title>OgluRS3 (Oryza glumaepatula Reference Sequence Version 3).</title>
        <authorList>
            <person name="Zhang J."/>
            <person name="Kudrna D."/>
            <person name="Lee S."/>
            <person name="Talag J."/>
            <person name="Welchert J."/>
            <person name="Wing R.A."/>
        </authorList>
    </citation>
    <scope>NUCLEOTIDE SEQUENCE [LARGE SCALE GENOMIC DNA]</scope>
</reference>
<accession>A0A0E0BK04</accession>
<name>A0A0E0BK04_9ORYZ</name>
<evidence type="ECO:0000313" key="3">
    <source>
        <dbReference type="Proteomes" id="UP000026961"/>
    </source>
</evidence>
<keyword evidence="3" id="KW-1185">Reference proteome</keyword>
<sequence>MPTTGARVRTTEERRTTAPGRPPLRFCLISAAPRLLVLSLCGCGRRQPGARPPLTAATAHRSRVPLPPARRVLSRRHGSAPASSAHSITIASFLPSLCLLQGLKANL</sequence>
<dbReference type="Gramene" id="OGLUM11G15860.2">
    <property type="protein sequence ID" value="OGLUM11G15860.2"/>
    <property type="gene ID" value="OGLUM11G15860"/>
</dbReference>
<evidence type="ECO:0000256" key="1">
    <source>
        <dbReference type="SAM" id="MobiDB-lite"/>
    </source>
</evidence>
<feature type="region of interest" description="Disordered" evidence="1">
    <location>
        <begin position="1"/>
        <end position="21"/>
    </location>
</feature>
<dbReference type="Proteomes" id="UP000026961">
    <property type="component" value="Chromosome 11"/>
</dbReference>
<reference evidence="2" key="1">
    <citation type="submission" date="2015-04" db="UniProtKB">
        <authorList>
            <consortium name="EnsemblPlants"/>
        </authorList>
    </citation>
    <scope>IDENTIFICATION</scope>
</reference>
<dbReference type="EnsemblPlants" id="OGLUM11G15860.2">
    <property type="protein sequence ID" value="OGLUM11G15860.2"/>
    <property type="gene ID" value="OGLUM11G15860"/>
</dbReference>
<organism evidence="2">
    <name type="scientific">Oryza glumipatula</name>
    <dbReference type="NCBI Taxonomy" id="40148"/>
    <lineage>
        <taxon>Eukaryota</taxon>
        <taxon>Viridiplantae</taxon>
        <taxon>Streptophyta</taxon>
        <taxon>Embryophyta</taxon>
        <taxon>Tracheophyta</taxon>
        <taxon>Spermatophyta</taxon>
        <taxon>Magnoliopsida</taxon>
        <taxon>Liliopsida</taxon>
        <taxon>Poales</taxon>
        <taxon>Poaceae</taxon>
        <taxon>BOP clade</taxon>
        <taxon>Oryzoideae</taxon>
        <taxon>Oryzeae</taxon>
        <taxon>Oryzinae</taxon>
        <taxon>Oryza</taxon>
    </lineage>
</organism>
<dbReference type="HOGENOM" id="CLU_2214034_0_0_1"/>
<protein>
    <submittedName>
        <fullName evidence="2">Uncharacterized protein</fullName>
    </submittedName>
</protein>
<evidence type="ECO:0000313" key="2">
    <source>
        <dbReference type="EnsemblPlants" id="OGLUM11G15860.2"/>
    </source>
</evidence>
<dbReference type="AlphaFoldDB" id="A0A0E0BK04"/>
<proteinExistence type="predicted"/>